<sequence>MSDKLRTNVKGYHVNDNERCLKFISEEKYLITSKDKFWLGFGMYFWDNNSNAEYWKKQKIKKEPNVTYIKVSSNIFIDEEYLLDLTDVNIVNGLEYLWKLYCKKKKEEENQPLGIKIDKLIEFFEDMKSIKVIKGIGNYDINHNKTNTFINKESYSGPQIDCNLKAIYCARNYGFVVNRKVES</sequence>
<accession>R4KAN8</accession>
<dbReference type="HOGENOM" id="CLU_131411_0_0_9"/>
<dbReference type="eggNOG" id="ENOG5033EF3">
    <property type="taxonomic scope" value="Bacteria"/>
</dbReference>
<dbReference type="AlphaFoldDB" id="R4KAN8"/>
<dbReference type="PATRIC" id="fig|86416.3.peg.1773"/>
<dbReference type="RefSeq" id="WP_015615023.1">
    <property type="nucleotide sequence ID" value="NC_021182.1"/>
</dbReference>
<proteinExistence type="predicted"/>
<name>R4KAN8_CLOPA</name>
<keyword evidence="2" id="KW-1185">Reference proteome</keyword>
<evidence type="ECO:0000313" key="1">
    <source>
        <dbReference type="EMBL" id="AGK96705.1"/>
    </source>
</evidence>
<evidence type="ECO:0000313" key="2">
    <source>
        <dbReference type="Proteomes" id="UP000013523"/>
    </source>
</evidence>
<dbReference type="OrthoDB" id="274805at2"/>
<dbReference type="KEGG" id="cpas:Clopa_1797"/>
<dbReference type="STRING" id="86416.Clopa_1797"/>
<reference evidence="1 2" key="1">
    <citation type="submission" date="2012-01" db="EMBL/GenBank/DDBJ databases">
        <title>Complete sequence of chromosome of Clostridium pasteurianum BC1.</title>
        <authorList>
            <consortium name="US DOE Joint Genome Institute"/>
            <person name="Lucas S."/>
            <person name="Han J."/>
            <person name="Lapidus A."/>
            <person name="Cheng J.-F."/>
            <person name="Goodwin L."/>
            <person name="Pitluck S."/>
            <person name="Peters L."/>
            <person name="Mikhailova N."/>
            <person name="Teshima H."/>
            <person name="Detter J.C."/>
            <person name="Han C."/>
            <person name="Tapia R."/>
            <person name="Land M."/>
            <person name="Hauser L."/>
            <person name="Kyrpides N."/>
            <person name="Ivanova N."/>
            <person name="Pagani I."/>
            <person name="Dunn J."/>
            <person name="Taghavi S."/>
            <person name="Francis A."/>
            <person name="van der Lelie D."/>
            <person name="Woyke T."/>
        </authorList>
    </citation>
    <scope>NUCLEOTIDE SEQUENCE [LARGE SCALE GENOMIC DNA]</scope>
    <source>
        <strain evidence="1 2">BC1</strain>
    </source>
</reference>
<protein>
    <submittedName>
        <fullName evidence="1">Uncharacterized protein</fullName>
    </submittedName>
</protein>
<dbReference type="Proteomes" id="UP000013523">
    <property type="component" value="Chromosome"/>
</dbReference>
<dbReference type="EMBL" id="CP003261">
    <property type="protein sequence ID" value="AGK96705.1"/>
    <property type="molecule type" value="Genomic_DNA"/>
</dbReference>
<gene>
    <name evidence="1" type="ORF">Clopa_1797</name>
</gene>
<organism evidence="1 2">
    <name type="scientific">Clostridium pasteurianum BC1</name>
    <dbReference type="NCBI Taxonomy" id="86416"/>
    <lineage>
        <taxon>Bacteria</taxon>
        <taxon>Bacillati</taxon>
        <taxon>Bacillota</taxon>
        <taxon>Clostridia</taxon>
        <taxon>Eubacteriales</taxon>
        <taxon>Clostridiaceae</taxon>
        <taxon>Clostridium</taxon>
    </lineage>
</organism>